<dbReference type="InterPro" id="IPR027417">
    <property type="entry name" value="P-loop_NTPase"/>
</dbReference>
<comment type="caution">
    <text evidence="6">Lacks conserved residue(s) required for the propagation of feature annotation.</text>
</comment>
<dbReference type="AlphaFoldDB" id="A0A926URZ7"/>
<dbReference type="CDD" id="cd19485">
    <property type="entry name" value="KaiC-N"/>
    <property type="match status" value="1"/>
</dbReference>
<dbReference type="EMBL" id="JACJPY010000016">
    <property type="protein sequence ID" value="MBD2149987.1"/>
    <property type="molecule type" value="Genomic_DNA"/>
</dbReference>
<feature type="binding site" evidence="6">
    <location>
        <position position="323"/>
    </location>
    <ligand>
        <name>Mg(2+)</name>
        <dbReference type="ChEBI" id="CHEBI:18420"/>
        <label>2</label>
    </ligand>
</feature>
<feature type="binding site" evidence="6">
    <location>
        <position position="54"/>
    </location>
    <ligand>
        <name>ATP</name>
        <dbReference type="ChEBI" id="CHEBI:30616"/>
        <label>1</label>
        <note>ligand shared between homodimeric partners</note>
    </ligand>
</feature>
<comment type="similarity">
    <text evidence="6">Belongs to the KaiC family.</text>
</comment>
<evidence type="ECO:0000256" key="1">
    <source>
        <dbReference type="ARBA" id="ARBA00022553"/>
    </source>
</evidence>
<comment type="caution">
    <text evidence="9">The sequence shown here is derived from an EMBL/GenBank/DDBJ whole genome shotgun (WGS) entry which is preliminary data.</text>
</comment>
<feature type="binding site" evidence="6">
    <location>
        <position position="296"/>
    </location>
    <ligand>
        <name>ATP</name>
        <dbReference type="ChEBI" id="CHEBI:30616"/>
        <label>2</label>
        <note>ligand shared between homodimeric partners</note>
    </ligand>
</feature>
<dbReference type="InterPro" id="IPR013503">
    <property type="entry name" value="Circadian_KaiC_bact"/>
</dbReference>
<feature type="binding site" evidence="6">
    <location>
        <position position="235"/>
    </location>
    <ligand>
        <name>ATP</name>
        <dbReference type="ChEBI" id="CHEBI:30616"/>
        <label>1</label>
        <note>ligand shared between homodimeric partners</note>
    </ligand>
</feature>
<keyword evidence="3 6" id="KW-0677">Repeat</keyword>
<dbReference type="NCBIfam" id="TIGR02655">
    <property type="entry name" value="circ_KaiC"/>
    <property type="match status" value="1"/>
</dbReference>
<feature type="binding site" evidence="6">
    <location>
        <position position="301"/>
    </location>
    <ligand>
        <name>ATP</name>
        <dbReference type="ChEBI" id="CHEBI:30616"/>
        <label>2</label>
        <note>ligand shared between homodimeric partners</note>
    </ligand>
</feature>
<keyword evidence="6" id="KW-0479">Metal-binding</keyword>
<evidence type="ECO:0000313" key="9">
    <source>
        <dbReference type="EMBL" id="MBD2149987.1"/>
    </source>
</evidence>
<feature type="modified residue" description="Phosphoserine; by autocatalysis" evidence="6">
    <location>
        <position position="436"/>
    </location>
</feature>
<reference evidence="9" key="2">
    <citation type="submission" date="2020-08" db="EMBL/GenBank/DDBJ databases">
        <authorList>
            <person name="Chen M."/>
            <person name="Teng W."/>
            <person name="Zhao L."/>
            <person name="Hu C."/>
            <person name="Zhou Y."/>
            <person name="Han B."/>
            <person name="Song L."/>
            <person name="Shu W."/>
        </authorList>
    </citation>
    <scope>NUCLEOTIDE SEQUENCE</scope>
    <source>
        <strain evidence="9">FACHB-1277</strain>
    </source>
</reference>
<feature type="binding site" evidence="6">
    <location>
        <position position="229"/>
    </location>
    <ligand>
        <name>ATP</name>
        <dbReference type="ChEBI" id="CHEBI:30616"/>
        <label>1</label>
        <note>ligand shared between homodimeric partners</note>
    </ligand>
</feature>
<dbReference type="InterPro" id="IPR014774">
    <property type="entry name" value="KaiC-like_dom"/>
</dbReference>
<protein>
    <recommendedName>
        <fullName evidence="6">Circadian clock oscillator protein KaiC</fullName>
        <ecNumber evidence="6">2.7.11.1</ecNumber>
        <ecNumber evidence="6">3.6.4.-</ecNumber>
    </recommendedName>
</protein>
<keyword evidence="10" id="KW-1185">Reference proteome</keyword>
<keyword evidence="6" id="KW-0678">Repressor</keyword>
<feature type="binding site" evidence="6">
    <location>
        <position position="300"/>
    </location>
    <ligand>
        <name>Mg(2+)</name>
        <dbReference type="ChEBI" id="CHEBI:18420"/>
        <label>2</label>
    </ligand>
</feature>
<keyword evidence="6" id="KW-0067">ATP-binding</keyword>
<keyword evidence="6" id="KW-0804">Transcription</keyword>
<dbReference type="GO" id="GO:0006355">
    <property type="term" value="P:regulation of DNA-templated transcription"/>
    <property type="evidence" value="ECO:0007669"/>
    <property type="project" value="InterPro"/>
</dbReference>
<feature type="binding site" evidence="6">
    <location>
        <position position="463"/>
    </location>
    <ligand>
        <name>ATP</name>
        <dbReference type="ChEBI" id="CHEBI:30616"/>
        <label>2</label>
        <note>ligand shared between homodimeric partners</note>
    </ligand>
</feature>
<feature type="binding site" evidence="6">
    <location>
        <position position="464"/>
    </location>
    <ligand>
        <name>ATP</name>
        <dbReference type="ChEBI" id="CHEBI:30616"/>
        <label>2</label>
        <note>ligand shared between homodimeric partners</note>
    </ligand>
</feature>
<dbReference type="PANTHER" id="PTHR42926:SF1">
    <property type="entry name" value="CIRCADIAN CLOCK OSCILLATOR PROTEIN KAIC 1"/>
    <property type="match status" value="1"/>
</dbReference>
<dbReference type="Gene3D" id="3.40.50.300">
    <property type="entry name" value="P-loop containing nucleotide triphosphate hydrolases"/>
    <property type="match status" value="2"/>
</dbReference>
<dbReference type="GO" id="GO:0004674">
    <property type="term" value="F:protein serine/threonine kinase activity"/>
    <property type="evidence" value="ECO:0007669"/>
    <property type="project" value="UniProtKB-KW"/>
</dbReference>
<evidence type="ECO:0000256" key="5">
    <source>
        <dbReference type="ARBA" id="ARBA00022801"/>
    </source>
</evidence>
<sequence length="523" mass="58215">MTSAAIENSNENNQDSKRQELGVQKLRTMIEGLDDITHGGLPKGRSTLVSGTSGTGKTLLAMQFLYNGITGLDEHGVFVTFEESPSDIIKNAHSFNWDLQELIDQGKLFILDASPDPEGQEVVGDFDLSALIERIQYAIIKYKAKRISIDSMTAIFQQYDSLGLVRREIFRIVARLKSLGVTTVMTTERELEYGPVARFGVEEFVSDNVIILRNVLDGERRHRTAEILKLRGTTHMKGEFPFTMTSKGINIFPLGAMRLTQKSSNTRVSSGIATLDEMCGGGYFKDSIILTTGATGTGKTLMVSKFIENGCENGERAILFAYEESRQQLTRNASSWGTDFDKWESSGLLKIICVYPESSGLEDHLQVIKSEIETFKPSRIAIDSLSALARGVSNNTFRQFVIGLTGYVKQEEITGLFTNTTDQFMGSHSITESHISTITDTIILLQYVEIRGQMSRAVNVFKMRGSRHDSRIREYIITDQGAQIKDSFQGFERILSGSPTRVSVDEKSELSRIIRGVSVEPLE</sequence>
<feature type="binding site" evidence="6">
    <location>
        <position position="297"/>
    </location>
    <ligand>
        <name>ATP</name>
        <dbReference type="ChEBI" id="CHEBI:30616"/>
        <label>2</label>
        <note>ligand shared between homodimeric partners</note>
    </ligand>
</feature>
<organism evidence="9 10">
    <name type="scientific">Pseudanabaena cinerea FACHB-1277</name>
    <dbReference type="NCBI Taxonomy" id="2949581"/>
    <lineage>
        <taxon>Bacteria</taxon>
        <taxon>Bacillati</taxon>
        <taxon>Cyanobacteriota</taxon>
        <taxon>Cyanophyceae</taxon>
        <taxon>Pseudanabaenales</taxon>
        <taxon>Pseudanabaenaceae</taxon>
        <taxon>Pseudanabaena</taxon>
        <taxon>Pseudanabaena cinerea</taxon>
    </lineage>
</organism>
<dbReference type="PROSITE" id="PS51146">
    <property type="entry name" value="KAIC"/>
    <property type="match status" value="2"/>
</dbReference>
<feature type="binding site" evidence="6">
    <location>
        <position position="300"/>
    </location>
    <ligand>
        <name>ATP</name>
        <dbReference type="ChEBI" id="CHEBI:30616"/>
        <label>2</label>
        <note>ligand shared between homodimeric partners</note>
    </ligand>
</feature>
<feature type="compositionally biased region" description="Polar residues" evidence="7">
    <location>
        <begin position="1"/>
        <end position="13"/>
    </location>
</feature>
<dbReference type="EC" id="3.6.4.-" evidence="6"/>
<dbReference type="InterPro" id="IPR010624">
    <property type="entry name" value="KaiC_dom"/>
</dbReference>
<feature type="binding site" evidence="6">
    <location>
        <position position="466"/>
    </location>
    <ligand>
        <name>ATP</name>
        <dbReference type="ChEBI" id="CHEBI:30616"/>
        <label>2</label>
        <note>ligand shared between homodimeric partners</note>
    </ligand>
</feature>
<reference evidence="9" key="1">
    <citation type="journal article" date="2015" name="ISME J.">
        <title>Draft Genome Sequence of Streptomyces incarnatus NRRL8089, which Produces the Nucleoside Antibiotic Sinefungin.</title>
        <authorList>
            <person name="Oshima K."/>
            <person name="Hattori M."/>
            <person name="Shimizu H."/>
            <person name="Fukuda K."/>
            <person name="Nemoto M."/>
            <person name="Inagaki K."/>
            <person name="Tamura T."/>
        </authorList>
    </citation>
    <scope>NUCLEOTIDE SEQUENCE</scope>
    <source>
        <strain evidence="9">FACHB-1277</strain>
    </source>
</reference>
<dbReference type="GO" id="GO:0007623">
    <property type="term" value="P:circadian rhythm"/>
    <property type="evidence" value="ECO:0007669"/>
    <property type="project" value="UniProtKB-UniRule"/>
</dbReference>
<name>A0A926URZ7_9CYAN</name>
<evidence type="ECO:0000259" key="8">
    <source>
        <dbReference type="PROSITE" id="PS51146"/>
    </source>
</evidence>
<feature type="binding site" evidence="6">
    <location>
        <position position="58"/>
    </location>
    <ligand>
        <name>ATP</name>
        <dbReference type="ChEBI" id="CHEBI:30616"/>
        <label>1</label>
        <note>ligand shared between homodimeric partners</note>
    </ligand>
</feature>
<dbReference type="SUPFAM" id="SSF52540">
    <property type="entry name" value="P-loop containing nucleoside triphosphate hydrolases"/>
    <property type="match status" value="2"/>
</dbReference>
<keyword evidence="6" id="KW-0547">Nucleotide-binding</keyword>
<feature type="binding site" evidence="6">
    <location>
        <position position="58"/>
    </location>
    <ligand>
        <name>Mg(2+)</name>
        <dbReference type="ChEBI" id="CHEBI:18420"/>
        <label>1</label>
    </ligand>
</feature>
<feature type="binding site" evidence="6">
    <location>
        <position position="233"/>
    </location>
    <ligand>
        <name>ATP</name>
        <dbReference type="ChEBI" id="CHEBI:30616"/>
        <label>1</label>
        <note>ligand shared between homodimeric partners</note>
    </ligand>
</feature>
<feature type="binding site" evidence="6">
    <location>
        <position position="56"/>
    </location>
    <ligand>
        <name>ATP</name>
        <dbReference type="ChEBI" id="CHEBI:30616"/>
        <label>1</label>
        <note>ligand shared between homodimeric partners</note>
    </ligand>
</feature>
<dbReference type="GO" id="GO:0003677">
    <property type="term" value="F:DNA binding"/>
    <property type="evidence" value="ECO:0007669"/>
    <property type="project" value="InterPro"/>
</dbReference>
<evidence type="ECO:0000256" key="2">
    <source>
        <dbReference type="ARBA" id="ARBA00022679"/>
    </source>
</evidence>
<dbReference type="Pfam" id="PF06745">
    <property type="entry name" value="ATPase"/>
    <property type="match status" value="2"/>
</dbReference>
<keyword evidence="6" id="KW-0805">Transcription regulation</keyword>
<dbReference type="GO" id="GO:0042752">
    <property type="term" value="P:regulation of circadian rhythm"/>
    <property type="evidence" value="ECO:0007669"/>
    <property type="project" value="InterPro"/>
</dbReference>
<dbReference type="InterPro" id="IPR051347">
    <property type="entry name" value="Circadian_clock_KaiC-rel"/>
</dbReference>
<dbReference type="GO" id="GO:0000287">
    <property type="term" value="F:magnesium ion binding"/>
    <property type="evidence" value="ECO:0007669"/>
    <property type="project" value="UniProtKB-UniRule"/>
</dbReference>
<keyword evidence="1 6" id="KW-0597">Phosphoprotein</keyword>
<keyword evidence="5 6" id="KW-0378">Hydrolase</keyword>
<dbReference type="GO" id="GO:0016787">
    <property type="term" value="F:hydrolase activity"/>
    <property type="evidence" value="ECO:0007669"/>
    <property type="project" value="UniProtKB-KW"/>
</dbReference>
<dbReference type="InterPro" id="IPR030665">
    <property type="entry name" value="KaiC"/>
</dbReference>
<feature type="binding site" evidence="6">
    <location>
        <position position="298"/>
    </location>
    <ligand>
        <name>ATP</name>
        <dbReference type="ChEBI" id="CHEBI:30616"/>
        <label>2</label>
        <note>ligand shared between homodimeric partners</note>
    </ligand>
</feature>
<dbReference type="NCBIfam" id="NF006799">
    <property type="entry name" value="PRK09302.1"/>
    <property type="match status" value="1"/>
</dbReference>
<dbReference type="Proteomes" id="UP000631421">
    <property type="component" value="Unassembled WGS sequence"/>
</dbReference>
<accession>A0A926URZ7</accession>
<dbReference type="InterPro" id="IPR047221">
    <property type="entry name" value="KaiC_N"/>
</dbReference>
<dbReference type="PANTHER" id="PTHR42926">
    <property type="match status" value="1"/>
</dbReference>
<dbReference type="GO" id="GO:0005524">
    <property type="term" value="F:ATP binding"/>
    <property type="evidence" value="ECO:0007669"/>
    <property type="project" value="UniProtKB-UniRule"/>
</dbReference>
<feature type="binding site" evidence="6">
    <location>
        <position position="295"/>
    </location>
    <ligand>
        <name>ATP</name>
        <dbReference type="ChEBI" id="CHEBI:30616"/>
        <label>2</label>
        <note>ligand shared between homodimeric partners</note>
    </ligand>
</feature>
<evidence type="ECO:0000256" key="7">
    <source>
        <dbReference type="SAM" id="MobiDB-lite"/>
    </source>
</evidence>
<feature type="binding site" evidence="6">
    <location>
        <position position="299"/>
    </location>
    <ligand>
        <name>ATP</name>
        <dbReference type="ChEBI" id="CHEBI:30616"/>
        <label>2</label>
        <note>ligand shared between homodimeric partners</note>
    </ligand>
</feature>
<feature type="binding site" evidence="6">
    <location>
        <position position="94"/>
    </location>
    <ligand>
        <name>ATP</name>
        <dbReference type="ChEBI" id="CHEBI:30616"/>
        <label>1</label>
        <note>ligand shared between homodimeric partners</note>
    </ligand>
</feature>
<evidence type="ECO:0000256" key="3">
    <source>
        <dbReference type="ARBA" id="ARBA00022737"/>
    </source>
</evidence>
<evidence type="ECO:0000256" key="4">
    <source>
        <dbReference type="ARBA" id="ARBA00022777"/>
    </source>
</evidence>
<dbReference type="HAMAP" id="MF_01836">
    <property type="entry name" value="KaiC"/>
    <property type="match status" value="1"/>
</dbReference>
<dbReference type="PIRSF" id="PIRSF039117">
    <property type="entry name" value="KaiC"/>
    <property type="match status" value="1"/>
</dbReference>
<keyword evidence="4 6" id="KW-0418">Kinase</keyword>
<feature type="binding site" evidence="6">
    <location>
        <position position="462"/>
    </location>
    <ligand>
        <name>ATP</name>
        <dbReference type="ChEBI" id="CHEBI:30616"/>
        <label>2</label>
        <note>ligand shared between homodimeric partners</note>
    </ligand>
</feature>
<feature type="binding site" evidence="6">
    <location>
        <position position="468"/>
    </location>
    <ligand>
        <name>ATP</name>
        <dbReference type="ChEBI" id="CHEBI:30616"/>
        <label>2</label>
        <note>ligand shared between homodimeric partners</note>
    </ligand>
</feature>
<dbReference type="RefSeq" id="WP_190350357.1">
    <property type="nucleotide sequence ID" value="NZ_JACJPY010000016.1"/>
</dbReference>
<feature type="binding site" evidence="6">
    <location>
        <position position="57"/>
    </location>
    <ligand>
        <name>ATP</name>
        <dbReference type="ChEBI" id="CHEBI:30616"/>
        <label>1</label>
        <note>ligand shared between homodimeric partners</note>
    </ligand>
</feature>
<feature type="binding site" evidence="6">
    <location>
        <position position="59"/>
    </location>
    <ligand>
        <name>ATP</name>
        <dbReference type="ChEBI" id="CHEBI:30616"/>
        <label>1</label>
        <note>ligand shared between homodimeric partners</note>
    </ligand>
</feature>
<evidence type="ECO:0000313" key="10">
    <source>
        <dbReference type="Proteomes" id="UP000631421"/>
    </source>
</evidence>
<feature type="binding site" evidence="6">
    <location>
        <position position="55"/>
    </location>
    <ligand>
        <name>ATP</name>
        <dbReference type="ChEBI" id="CHEBI:30616"/>
        <label>1</label>
        <note>ligand shared between homodimeric partners</note>
    </ligand>
</feature>
<feature type="binding site" evidence="6">
    <location>
        <position position="456"/>
    </location>
    <ligand>
        <name>ATP</name>
        <dbReference type="ChEBI" id="CHEBI:30616"/>
        <label>2</label>
        <note>ligand shared between homodimeric partners</note>
    </ligand>
</feature>
<keyword evidence="6" id="KW-0723">Serine/threonine-protein kinase</keyword>
<feature type="binding site" evidence="6">
    <location>
        <position position="230"/>
    </location>
    <ligand>
        <name>ATP</name>
        <dbReference type="ChEBI" id="CHEBI:30616"/>
        <label>1</label>
        <note>ligand shared between homodimeric partners</note>
    </ligand>
</feature>
<dbReference type="GO" id="GO:0004712">
    <property type="term" value="F:protein serine/threonine/tyrosine kinase activity"/>
    <property type="evidence" value="ECO:0007669"/>
    <property type="project" value="UniProtKB-UniRule"/>
</dbReference>
<feature type="binding site" evidence="6">
    <location>
        <position position="231"/>
    </location>
    <ligand>
        <name>ATP</name>
        <dbReference type="ChEBI" id="CHEBI:30616"/>
        <label>1</label>
        <note>ligand shared between homodimeric partners</note>
    </ligand>
</feature>
<evidence type="ECO:0000256" key="6">
    <source>
        <dbReference type="HAMAP-Rule" id="MF_01836"/>
    </source>
</evidence>
<dbReference type="EC" id="2.7.11.1" evidence="6"/>
<proteinExistence type="inferred from homology"/>
<gene>
    <name evidence="6 9" type="primary">kaiC</name>
    <name evidence="9" type="ORF">H6F44_07610</name>
</gene>
<feature type="region of interest" description="Disordered" evidence="7">
    <location>
        <begin position="1"/>
        <end position="20"/>
    </location>
</feature>
<feature type="domain" description="KaiC" evidence="8">
    <location>
        <begin position="266"/>
        <end position="498"/>
    </location>
</feature>
<feature type="domain" description="KaiC" evidence="8">
    <location>
        <begin position="24"/>
        <end position="265"/>
    </location>
</feature>
<keyword evidence="6" id="KW-0090">Biological rhythms</keyword>
<dbReference type="PRINTS" id="PR01874">
    <property type="entry name" value="DNAREPAIRADA"/>
</dbReference>
<keyword evidence="6" id="KW-0460">Magnesium</keyword>
<keyword evidence="2 6" id="KW-0808">Transferase</keyword>
<feature type="binding site" evidence="6">
    <location>
        <position position="336"/>
    </location>
    <ligand>
        <name>ATP</name>
        <dbReference type="ChEBI" id="CHEBI:30616"/>
        <label>2</label>
        <note>ligand shared between homodimeric partners</note>
    </ligand>
</feature>
<feature type="modified residue" description="Phosphothreonine; by autocatalysis" evidence="6">
    <location>
        <position position="437"/>
    </location>
</feature>